<dbReference type="PROSITE" id="PS50059">
    <property type="entry name" value="FKBP_PPIASE"/>
    <property type="match status" value="1"/>
</dbReference>
<dbReference type="OrthoDB" id="1902587at2759"/>
<name>A0A9P8I218_9PEZI</name>
<keyword evidence="10" id="KW-1185">Reference proteome</keyword>
<keyword evidence="7" id="KW-0732">Signal</keyword>
<dbReference type="InterPro" id="IPR046357">
    <property type="entry name" value="PPIase_dom_sf"/>
</dbReference>
<dbReference type="EMBL" id="JAGHQL010000169">
    <property type="protein sequence ID" value="KAH0536981.1"/>
    <property type="molecule type" value="Genomic_DNA"/>
</dbReference>
<evidence type="ECO:0000256" key="5">
    <source>
        <dbReference type="ARBA" id="ARBA00023235"/>
    </source>
</evidence>
<dbReference type="EC" id="5.2.1.8" evidence="3 6"/>
<organism evidence="9 10">
    <name type="scientific">Glutinoglossum americanum</name>
    <dbReference type="NCBI Taxonomy" id="1670608"/>
    <lineage>
        <taxon>Eukaryota</taxon>
        <taxon>Fungi</taxon>
        <taxon>Dikarya</taxon>
        <taxon>Ascomycota</taxon>
        <taxon>Pezizomycotina</taxon>
        <taxon>Geoglossomycetes</taxon>
        <taxon>Geoglossales</taxon>
        <taxon>Geoglossaceae</taxon>
        <taxon>Glutinoglossum</taxon>
    </lineage>
</organism>
<keyword evidence="5 6" id="KW-0413">Isomerase</keyword>
<comment type="catalytic activity">
    <reaction evidence="1 6">
        <text>[protein]-peptidylproline (omega=180) = [protein]-peptidylproline (omega=0)</text>
        <dbReference type="Rhea" id="RHEA:16237"/>
        <dbReference type="Rhea" id="RHEA-COMP:10747"/>
        <dbReference type="Rhea" id="RHEA-COMP:10748"/>
        <dbReference type="ChEBI" id="CHEBI:83833"/>
        <dbReference type="ChEBI" id="CHEBI:83834"/>
        <dbReference type="EC" id="5.2.1.8"/>
    </reaction>
</comment>
<evidence type="ECO:0000259" key="8">
    <source>
        <dbReference type="PROSITE" id="PS50059"/>
    </source>
</evidence>
<sequence length="117" mass="12674">MRFLSSLLLALASAMPFALASDTEELKIEVTRSVECTRKTKAGDTVEVHYRGTLASDGSEFDASYNRGTPLSFKLGAGRVIKGYGHICSLKSPTINEILLVFTTELMGIKGVSKDEL</sequence>
<dbReference type="GO" id="GO:0003755">
    <property type="term" value="F:peptidyl-prolyl cis-trans isomerase activity"/>
    <property type="evidence" value="ECO:0007669"/>
    <property type="project" value="UniProtKB-KW"/>
</dbReference>
<evidence type="ECO:0000313" key="9">
    <source>
        <dbReference type="EMBL" id="KAH0536981.1"/>
    </source>
</evidence>
<evidence type="ECO:0000256" key="3">
    <source>
        <dbReference type="ARBA" id="ARBA00013194"/>
    </source>
</evidence>
<feature type="signal peptide" evidence="7">
    <location>
        <begin position="1"/>
        <end position="20"/>
    </location>
</feature>
<evidence type="ECO:0000256" key="4">
    <source>
        <dbReference type="ARBA" id="ARBA00023110"/>
    </source>
</evidence>
<evidence type="ECO:0000313" key="10">
    <source>
        <dbReference type="Proteomes" id="UP000698800"/>
    </source>
</evidence>
<keyword evidence="4 6" id="KW-0697">Rotamase</keyword>
<dbReference type="InterPro" id="IPR044609">
    <property type="entry name" value="FKBP2/11"/>
</dbReference>
<dbReference type="Proteomes" id="UP000698800">
    <property type="component" value="Unassembled WGS sequence"/>
</dbReference>
<dbReference type="PANTHER" id="PTHR45779">
    <property type="entry name" value="PEPTIDYLPROLYL ISOMERASE"/>
    <property type="match status" value="1"/>
</dbReference>
<comment type="function">
    <text evidence="2">PPIases accelerate the folding of proteins. It catalyzes the cis-trans isomerization of proline imidic peptide bonds in oligopeptides.</text>
</comment>
<feature type="chain" id="PRO_5040211717" description="peptidylprolyl isomerase" evidence="7">
    <location>
        <begin position="21"/>
        <end position="117"/>
    </location>
</feature>
<protein>
    <recommendedName>
        <fullName evidence="3 6">peptidylprolyl isomerase</fullName>
        <ecNumber evidence="3 6">5.2.1.8</ecNumber>
    </recommendedName>
</protein>
<feature type="domain" description="PPIase FKBP-type" evidence="8">
    <location>
        <begin position="43"/>
        <end position="117"/>
    </location>
</feature>
<dbReference type="InterPro" id="IPR001179">
    <property type="entry name" value="PPIase_FKBP_dom"/>
</dbReference>
<evidence type="ECO:0000256" key="2">
    <source>
        <dbReference type="ARBA" id="ARBA00002388"/>
    </source>
</evidence>
<dbReference type="PANTHER" id="PTHR45779:SF7">
    <property type="entry name" value="PEPTIDYLPROLYL ISOMERASE"/>
    <property type="match status" value="1"/>
</dbReference>
<dbReference type="GO" id="GO:0005783">
    <property type="term" value="C:endoplasmic reticulum"/>
    <property type="evidence" value="ECO:0007669"/>
    <property type="project" value="TreeGrafter"/>
</dbReference>
<accession>A0A9P8I218</accession>
<gene>
    <name evidence="9" type="ORF">FGG08_006183</name>
</gene>
<evidence type="ECO:0000256" key="7">
    <source>
        <dbReference type="SAM" id="SignalP"/>
    </source>
</evidence>
<comment type="caution">
    <text evidence="9">The sequence shown here is derived from an EMBL/GenBank/DDBJ whole genome shotgun (WGS) entry which is preliminary data.</text>
</comment>
<dbReference type="Gene3D" id="3.10.50.40">
    <property type="match status" value="1"/>
</dbReference>
<dbReference type="SUPFAM" id="SSF54534">
    <property type="entry name" value="FKBP-like"/>
    <property type="match status" value="1"/>
</dbReference>
<reference evidence="9" key="1">
    <citation type="submission" date="2021-03" db="EMBL/GenBank/DDBJ databases">
        <title>Comparative genomics and phylogenomic investigation of the class Geoglossomycetes provide insights into ecological specialization and systematics.</title>
        <authorList>
            <person name="Melie T."/>
            <person name="Pirro S."/>
            <person name="Miller A.N."/>
            <person name="Quandt A."/>
        </authorList>
    </citation>
    <scope>NUCLEOTIDE SEQUENCE</scope>
    <source>
        <strain evidence="9">GBOQ0MN5Z8</strain>
    </source>
</reference>
<proteinExistence type="predicted"/>
<evidence type="ECO:0000256" key="6">
    <source>
        <dbReference type="PROSITE-ProRule" id="PRU00277"/>
    </source>
</evidence>
<evidence type="ECO:0000256" key="1">
    <source>
        <dbReference type="ARBA" id="ARBA00000971"/>
    </source>
</evidence>
<dbReference type="AlphaFoldDB" id="A0A9P8I218"/>
<dbReference type="Pfam" id="PF00254">
    <property type="entry name" value="FKBP_C"/>
    <property type="match status" value="1"/>
</dbReference>